<evidence type="ECO:0000313" key="1">
    <source>
        <dbReference type="EMBL" id="QTD49306.1"/>
    </source>
</evidence>
<dbReference type="InterPro" id="IPR013381">
    <property type="entry name" value="CRISPR-assoc_prot_Cse1"/>
</dbReference>
<organism evidence="1 2">
    <name type="scientific">Sulfidibacter corallicola</name>
    <dbReference type="NCBI Taxonomy" id="2818388"/>
    <lineage>
        <taxon>Bacteria</taxon>
        <taxon>Pseudomonadati</taxon>
        <taxon>Acidobacteriota</taxon>
        <taxon>Holophagae</taxon>
        <taxon>Acanthopleuribacterales</taxon>
        <taxon>Acanthopleuribacteraceae</taxon>
        <taxon>Sulfidibacter</taxon>
    </lineage>
</organism>
<dbReference type="Proteomes" id="UP000663929">
    <property type="component" value="Chromosome"/>
</dbReference>
<accession>A0A8A4TH97</accession>
<dbReference type="CDD" id="cd09729">
    <property type="entry name" value="Cse1_I-E"/>
    <property type="match status" value="1"/>
</dbReference>
<dbReference type="Pfam" id="PF09481">
    <property type="entry name" value="CRISPR_Cse1"/>
    <property type="match status" value="1"/>
</dbReference>
<dbReference type="RefSeq" id="WP_237378943.1">
    <property type="nucleotide sequence ID" value="NZ_CP071793.1"/>
</dbReference>
<gene>
    <name evidence="1" type="primary">casA</name>
    <name evidence="1" type="ORF">J3U87_27285</name>
</gene>
<dbReference type="KEGG" id="scor:J3U87_27285"/>
<sequence>MLNLLTDRCFPVLRQDGREDTIPLHQIAETRNSVTQFLTPRHDFDGALVQLAIGVLQTLFAPPDEDTWLQRFANPPDPDELQAVFAKAAPFFELLGDGVRFMQDLELEPTPSEAKGIGTLLIEAPGGNTLKNNIDHFVKRGTVRQLGPFFTAVALYCLQTNAPSGGAGHRVGLRGGGPLTTVIWRPTLWQTLWLGVLVRDDLLAGHPDAHRQWELEDCFPWARPTRDSKKKGSEIHAVSCHPAVHYWGMPRRIRLCDPDRDGGICDLEGRHRSALFRDYVTKNYGNNYGEGWHHPLTPHYLDKADQVLPLHGQPGSLSYHHWLGLAFSDCEQGKERRLPARIVSRYGNRVRYLERITRESDMREPRLWVFGYDMDNAKARAWIDRTMPVLLAHADDIDQREHYRAHIQGMIQAARNVCQTLRAQVKSAFKGPIKARGDWSHLDLTFWNETEADFLALVAQLAHDPDAVEPRETWLRQLQRKALVCFESHTADRAVEVVDPARVARAYNQLVKFTSPRGKRLRAMLDLPPAPTKREETTA</sequence>
<keyword evidence="2" id="KW-1185">Reference proteome</keyword>
<protein>
    <submittedName>
        <fullName evidence="1">Type I-E CRISPR-associated protein Cse1/CasA</fullName>
    </submittedName>
</protein>
<proteinExistence type="predicted"/>
<dbReference type="NCBIfam" id="TIGR02547">
    <property type="entry name" value="casA_cse1"/>
    <property type="match status" value="1"/>
</dbReference>
<reference evidence="1" key="1">
    <citation type="submission" date="2021-03" db="EMBL/GenBank/DDBJ databases">
        <title>Acanthopleuribacteraceae sp. M133.</title>
        <authorList>
            <person name="Wang G."/>
        </authorList>
    </citation>
    <scope>NUCLEOTIDE SEQUENCE</scope>
    <source>
        <strain evidence="1">M133</strain>
    </source>
</reference>
<dbReference type="AlphaFoldDB" id="A0A8A4TH97"/>
<name>A0A8A4TH97_SULCO</name>
<evidence type="ECO:0000313" key="2">
    <source>
        <dbReference type="Proteomes" id="UP000663929"/>
    </source>
</evidence>
<dbReference type="EMBL" id="CP071793">
    <property type="protein sequence ID" value="QTD49306.1"/>
    <property type="molecule type" value="Genomic_DNA"/>
</dbReference>